<dbReference type="PROSITE" id="PS50082">
    <property type="entry name" value="WD_REPEATS_2"/>
    <property type="match status" value="3"/>
</dbReference>
<protein>
    <recommendedName>
        <fullName evidence="6">NLE domain-containing protein</fullName>
    </recommendedName>
</protein>
<feature type="repeat" description="WD" evidence="5">
    <location>
        <begin position="150"/>
        <end position="191"/>
    </location>
</feature>
<dbReference type="PRINTS" id="PR00320">
    <property type="entry name" value="GPROTEINBRPT"/>
</dbReference>
<feature type="domain" description="NLE" evidence="6">
    <location>
        <begin position="16"/>
        <end position="75"/>
    </location>
</feature>
<dbReference type="GO" id="GO:0007219">
    <property type="term" value="P:Notch signaling pathway"/>
    <property type="evidence" value="ECO:0007669"/>
    <property type="project" value="TreeGrafter"/>
</dbReference>
<dbReference type="PANTHER" id="PTHR19848:SF0">
    <property type="entry name" value="NOTCHLESS PROTEIN HOMOLOG 1"/>
    <property type="match status" value="1"/>
</dbReference>
<comment type="caution">
    <text evidence="7">The sequence shown here is derived from an EMBL/GenBank/DDBJ whole genome shotgun (WGS) entry which is preliminary data.</text>
</comment>
<dbReference type="EMBL" id="JQDR03008753">
    <property type="protein sequence ID" value="KAA0196708.1"/>
    <property type="molecule type" value="Genomic_DNA"/>
</dbReference>
<organism evidence="7">
    <name type="scientific">Hyalella azteca</name>
    <name type="common">Amphipod</name>
    <dbReference type="NCBI Taxonomy" id="294128"/>
    <lineage>
        <taxon>Eukaryota</taxon>
        <taxon>Metazoa</taxon>
        <taxon>Ecdysozoa</taxon>
        <taxon>Arthropoda</taxon>
        <taxon>Crustacea</taxon>
        <taxon>Multicrustacea</taxon>
        <taxon>Malacostraca</taxon>
        <taxon>Eumalacostraca</taxon>
        <taxon>Peracarida</taxon>
        <taxon>Amphipoda</taxon>
        <taxon>Senticaudata</taxon>
        <taxon>Talitrida</taxon>
        <taxon>Talitroidea</taxon>
        <taxon>Hyalellidae</taxon>
        <taxon>Hyalella</taxon>
    </lineage>
</organism>
<sequence>MCDKVQSETSEQQTRVLTQFSSEAGEPAGPPIELPLNLPKQKLQLILNSLLKQTDDVPYSFFVEEKEITSNLKSVLPENYSEEKILNIVYQAQAVFKVQSVTRCTSSLPGHAEAVLCASFSPDGRFLASGSGDTTVRFWDVNTETPHFTARGHSHWVLVTAWSPDGTRLASGCKKGNIIIWDPKTGKQVGKTFTLHTKWITVLCWEPLHLTDDGRCTKLASASKDGSIRIWNIASATCHKVILRNASATCHKVILSNDSHMPLGYPQYC</sequence>
<evidence type="ECO:0000313" key="7">
    <source>
        <dbReference type="EMBL" id="KAA0196708.1"/>
    </source>
</evidence>
<dbReference type="Gene3D" id="2.130.10.10">
    <property type="entry name" value="YVTN repeat-like/Quinoprotein amine dehydrogenase"/>
    <property type="match status" value="1"/>
</dbReference>
<dbReference type="InterPro" id="IPR001680">
    <property type="entry name" value="WD40_rpt"/>
</dbReference>
<dbReference type="AlphaFoldDB" id="A0A6A0H3F3"/>
<proteinExistence type="predicted"/>
<evidence type="ECO:0000256" key="2">
    <source>
        <dbReference type="ARBA" id="ARBA00022574"/>
    </source>
</evidence>
<dbReference type="InterPro" id="IPR012972">
    <property type="entry name" value="NLE"/>
</dbReference>
<feature type="repeat" description="WD" evidence="5">
    <location>
        <begin position="108"/>
        <end position="149"/>
    </location>
</feature>
<dbReference type="GO" id="GO:0005730">
    <property type="term" value="C:nucleolus"/>
    <property type="evidence" value="ECO:0007669"/>
    <property type="project" value="UniProtKB-SubCell"/>
</dbReference>
<dbReference type="SMART" id="SM00320">
    <property type="entry name" value="WD40"/>
    <property type="match status" value="3"/>
</dbReference>
<name>A0A6A0H3F3_HYAAZ</name>
<evidence type="ECO:0000256" key="3">
    <source>
        <dbReference type="ARBA" id="ARBA00022737"/>
    </source>
</evidence>
<dbReference type="InterPro" id="IPR019775">
    <property type="entry name" value="WD40_repeat_CS"/>
</dbReference>
<evidence type="ECO:0000256" key="4">
    <source>
        <dbReference type="ARBA" id="ARBA00023242"/>
    </source>
</evidence>
<reference evidence="7" key="3">
    <citation type="submission" date="2019-06" db="EMBL/GenBank/DDBJ databases">
        <authorList>
            <person name="Poynton C."/>
            <person name="Hasenbein S."/>
            <person name="Benoit J.B."/>
            <person name="Sepulveda M.S."/>
            <person name="Poelchau M.F."/>
            <person name="Murali S.C."/>
            <person name="Chen S."/>
            <person name="Glastad K.M."/>
            <person name="Werren J.H."/>
            <person name="Vineis J.H."/>
            <person name="Bowen J.L."/>
            <person name="Friedrich M."/>
            <person name="Jones J."/>
            <person name="Robertson H.M."/>
            <person name="Feyereisen R."/>
            <person name="Mechler-Hickson A."/>
            <person name="Mathers N."/>
            <person name="Lee C.E."/>
            <person name="Colbourne J.K."/>
            <person name="Biales A."/>
            <person name="Johnston J.S."/>
            <person name="Wellborn G.A."/>
            <person name="Rosendale A.J."/>
            <person name="Cridge A.G."/>
            <person name="Munoz-Torres M.C."/>
            <person name="Bain P.A."/>
            <person name="Manny A.R."/>
            <person name="Major K.M."/>
            <person name="Lambert F.N."/>
            <person name="Vulpe C.D."/>
            <person name="Tuck P."/>
            <person name="Blalock B.J."/>
            <person name="Lin Y.-Y."/>
            <person name="Smith M.E."/>
            <person name="Ochoa-Acuna H."/>
            <person name="Chen M.-J.M."/>
            <person name="Childers C.P."/>
            <person name="Qu J."/>
            <person name="Dugan S."/>
            <person name="Lee S.L."/>
            <person name="Chao H."/>
            <person name="Dinh H."/>
            <person name="Han Y."/>
            <person name="Doddapaneni H."/>
            <person name="Worley K.C."/>
            <person name="Muzny D.M."/>
            <person name="Gibbs R.A."/>
            <person name="Richards S."/>
        </authorList>
    </citation>
    <scope>NUCLEOTIDE SEQUENCE</scope>
    <source>
        <strain evidence="7">HAZT.00-mixed</strain>
        <tissue evidence="7">Whole organism</tissue>
    </source>
</reference>
<dbReference type="Pfam" id="PF08154">
    <property type="entry name" value="NLE"/>
    <property type="match status" value="1"/>
</dbReference>
<dbReference type="PANTHER" id="PTHR19848">
    <property type="entry name" value="WD40 REPEAT PROTEIN"/>
    <property type="match status" value="1"/>
</dbReference>
<dbReference type="InterPro" id="IPR015943">
    <property type="entry name" value="WD40/YVTN_repeat-like_dom_sf"/>
</dbReference>
<evidence type="ECO:0000259" key="6">
    <source>
        <dbReference type="Pfam" id="PF08154"/>
    </source>
</evidence>
<dbReference type="OrthoDB" id="10267436at2759"/>
<feature type="repeat" description="WD" evidence="5">
    <location>
        <begin position="219"/>
        <end position="241"/>
    </location>
</feature>
<dbReference type="PROSITE" id="PS00678">
    <property type="entry name" value="WD_REPEATS_1"/>
    <property type="match status" value="2"/>
</dbReference>
<reference evidence="7" key="2">
    <citation type="journal article" date="2018" name="Environ. Sci. Technol.">
        <title>The Toxicogenome of Hyalella azteca: A Model for Sediment Ecotoxicology and Evolutionary Toxicology.</title>
        <authorList>
            <person name="Poynton H.C."/>
            <person name="Hasenbein S."/>
            <person name="Benoit J.B."/>
            <person name="Sepulveda M.S."/>
            <person name="Poelchau M.F."/>
            <person name="Hughes D.S.T."/>
            <person name="Murali S.C."/>
            <person name="Chen S."/>
            <person name="Glastad K.M."/>
            <person name="Goodisman M.A.D."/>
            <person name="Werren J.H."/>
            <person name="Vineis J.H."/>
            <person name="Bowen J.L."/>
            <person name="Friedrich M."/>
            <person name="Jones J."/>
            <person name="Robertson H.M."/>
            <person name="Feyereisen R."/>
            <person name="Mechler-Hickson A."/>
            <person name="Mathers N."/>
            <person name="Lee C.E."/>
            <person name="Colbourne J.K."/>
            <person name="Biales A."/>
            <person name="Johnston J.S."/>
            <person name="Wellborn G.A."/>
            <person name="Rosendale A.J."/>
            <person name="Cridge A.G."/>
            <person name="Munoz-Torres M.C."/>
            <person name="Bain P.A."/>
            <person name="Manny A.R."/>
            <person name="Major K.M."/>
            <person name="Lambert F.N."/>
            <person name="Vulpe C.D."/>
            <person name="Tuck P."/>
            <person name="Blalock B.J."/>
            <person name="Lin Y.Y."/>
            <person name="Smith M.E."/>
            <person name="Ochoa-Acuna H."/>
            <person name="Chen M.M."/>
            <person name="Childers C.P."/>
            <person name="Qu J."/>
            <person name="Dugan S."/>
            <person name="Lee S.L."/>
            <person name="Chao H."/>
            <person name="Dinh H."/>
            <person name="Han Y."/>
            <person name="Doddapaneni H."/>
            <person name="Worley K.C."/>
            <person name="Muzny D.M."/>
            <person name="Gibbs R.A."/>
            <person name="Richards S."/>
        </authorList>
    </citation>
    <scope>NUCLEOTIDE SEQUENCE</scope>
    <source>
        <strain evidence="7">HAZT.00-mixed</strain>
        <tissue evidence="7">Whole organism</tissue>
    </source>
</reference>
<evidence type="ECO:0000256" key="5">
    <source>
        <dbReference type="PROSITE-ProRule" id="PRU00221"/>
    </source>
</evidence>
<dbReference type="InterPro" id="IPR036322">
    <property type="entry name" value="WD40_repeat_dom_sf"/>
</dbReference>
<gene>
    <name evidence="7" type="ORF">HAZT_HAZT008068</name>
</gene>
<keyword evidence="3" id="KW-0677">Repeat</keyword>
<dbReference type="InterPro" id="IPR020472">
    <property type="entry name" value="WD40_PAC1"/>
</dbReference>
<dbReference type="Pfam" id="PF00400">
    <property type="entry name" value="WD40"/>
    <property type="match status" value="3"/>
</dbReference>
<reference evidence="7" key="1">
    <citation type="submission" date="2014-08" db="EMBL/GenBank/DDBJ databases">
        <authorList>
            <person name="Murali S."/>
            <person name="Richards S."/>
            <person name="Bandaranaike D."/>
            <person name="Bellair M."/>
            <person name="Blankenburg K."/>
            <person name="Chao H."/>
            <person name="Dinh H."/>
            <person name="Doddapaneni H."/>
            <person name="Dugan-Rocha S."/>
            <person name="Elkadiri S."/>
            <person name="Gnanaolivu R."/>
            <person name="Hughes D."/>
            <person name="Lee S."/>
            <person name="Li M."/>
            <person name="Ming W."/>
            <person name="Munidasa M."/>
            <person name="Muniz J."/>
            <person name="Nguyen L."/>
            <person name="Osuji N."/>
            <person name="Pu L.-L."/>
            <person name="Puazo M."/>
            <person name="Skinner E."/>
            <person name="Qu C."/>
            <person name="Quiroz J."/>
            <person name="Raj R."/>
            <person name="Weissenberger G."/>
            <person name="Xin Y."/>
            <person name="Zou X."/>
            <person name="Han Y."/>
            <person name="Worley K."/>
            <person name="Muzny D."/>
            <person name="Gibbs R."/>
        </authorList>
    </citation>
    <scope>NUCLEOTIDE SEQUENCE</scope>
    <source>
        <strain evidence="7">HAZT.00-mixed</strain>
        <tissue evidence="7">Whole organism</tissue>
    </source>
</reference>
<dbReference type="PROSITE" id="PS50294">
    <property type="entry name" value="WD_REPEATS_REGION"/>
    <property type="match status" value="2"/>
</dbReference>
<keyword evidence="2 5" id="KW-0853">WD repeat</keyword>
<evidence type="ECO:0000256" key="1">
    <source>
        <dbReference type="ARBA" id="ARBA00004604"/>
    </source>
</evidence>
<dbReference type="Proteomes" id="UP000711488">
    <property type="component" value="Unassembled WGS sequence"/>
</dbReference>
<keyword evidence="4" id="KW-0539">Nucleus</keyword>
<accession>A0A6A0H3F3</accession>
<dbReference type="SUPFAM" id="SSF50978">
    <property type="entry name" value="WD40 repeat-like"/>
    <property type="match status" value="1"/>
</dbReference>
<comment type="subcellular location">
    <subcellularLocation>
        <location evidence="1">Nucleus</location>
        <location evidence="1">Nucleolus</location>
    </subcellularLocation>
</comment>
<dbReference type="GO" id="GO:0000027">
    <property type="term" value="P:ribosomal large subunit assembly"/>
    <property type="evidence" value="ECO:0007669"/>
    <property type="project" value="TreeGrafter"/>
</dbReference>